<organism evidence="4">
    <name type="scientific">Leifsonia sp. NPDC080035</name>
    <dbReference type="NCBI Taxonomy" id="3143936"/>
    <lineage>
        <taxon>Bacteria</taxon>
        <taxon>Bacillati</taxon>
        <taxon>Actinomycetota</taxon>
        <taxon>Actinomycetes</taxon>
        <taxon>Micrococcales</taxon>
        <taxon>Microbacteriaceae</taxon>
        <taxon>Leifsonia</taxon>
    </lineage>
</organism>
<reference evidence="4" key="1">
    <citation type="submission" date="2024-05" db="EMBL/GenBank/DDBJ databases">
        <title>The Natural Products Discovery Center: Release of the First 8490 Sequenced Strains for Exploring Actinobacteria Biosynthetic Diversity.</title>
        <authorList>
            <person name="Kalkreuter E."/>
            <person name="Kautsar S.A."/>
            <person name="Yang D."/>
            <person name="Bader C.D."/>
            <person name="Teijaro C.N."/>
            <person name="Fluegel L."/>
            <person name="Davis C.M."/>
            <person name="Simpson J.R."/>
            <person name="Lauterbach L."/>
            <person name="Steele A.D."/>
            <person name="Gui C."/>
            <person name="Meng S."/>
            <person name="Li G."/>
            <person name="Viehrig K."/>
            <person name="Ye F."/>
            <person name="Su P."/>
            <person name="Kiefer A.F."/>
            <person name="Nichols A."/>
            <person name="Cepeda A.J."/>
            <person name="Yan W."/>
            <person name="Fan B."/>
            <person name="Jiang Y."/>
            <person name="Adhikari A."/>
            <person name="Zheng C.-J."/>
            <person name="Schuster L."/>
            <person name="Cowan T.M."/>
            <person name="Smanski M.J."/>
            <person name="Chevrette M.G."/>
            <person name="de Carvalho L.P.S."/>
            <person name="Shen B."/>
        </authorList>
    </citation>
    <scope>NUCLEOTIDE SEQUENCE</scope>
    <source>
        <strain evidence="4">NPDC080035</strain>
    </source>
</reference>
<dbReference type="GO" id="GO:0016747">
    <property type="term" value="F:acyltransferase activity, transferring groups other than amino-acyl groups"/>
    <property type="evidence" value="ECO:0007669"/>
    <property type="project" value="InterPro"/>
</dbReference>
<dbReference type="InterPro" id="IPR016181">
    <property type="entry name" value="Acyl_CoA_acyltransferase"/>
</dbReference>
<gene>
    <name evidence="4" type="ORF">AAME72_14840</name>
</gene>
<dbReference type="InterPro" id="IPR050832">
    <property type="entry name" value="Bact_Acetyltransf"/>
</dbReference>
<keyword evidence="1" id="KW-0808">Transferase</keyword>
<dbReference type="RefSeq" id="WP_348787323.1">
    <property type="nucleotide sequence ID" value="NZ_CP157390.1"/>
</dbReference>
<sequence length="143" mass="15047">MSAVVVERVVAAGDEVMDAVVRLLPQLSGSAVADPAVVRSVVASASTSLFVARLDGRIVGMASLVVYPLVTGVRGHVDDVVVDEGARGHGCARALLLRLIDEAERSGVRSLELTSRPSREAAIALYESVGFVRRETGVFRYAG</sequence>
<evidence type="ECO:0000313" key="4">
    <source>
        <dbReference type="EMBL" id="XBM47350.1"/>
    </source>
</evidence>
<proteinExistence type="predicted"/>
<protein>
    <submittedName>
        <fullName evidence="4">GNAT family N-acetyltransferase</fullName>
    </submittedName>
</protein>
<dbReference type="PROSITE" id="PS51186">
    <property type="entry name" value="GNAT"/>
    <property type="match status" value="1"/>
</dbReference>
<dbReference type="PANTHER" id="PTHR43877">
    <property type="entry name" value="AMINOALKYLPHOSPHONATE N-ACETYLTRANSFERASE-RELATED-RELATED"/>
    <property type="match status" value="1"/>
</dbReference>
<accession>A0AAU7G7G0</accession>
<dbReference type="InterPro" id="IPR000182">
    <property type="entry name" value="GNAT_dom"/>
</dbReference>
<dbReference type="CDD" id="cd04301">
    <property type="entry name" value="NAT_SF"/>
    <property type="match status" value="1"/>
</dbReference>
<name>A0AAU7G7G0_9MICO</name>
<feature type="domain" description="N-acetyltransferase" evidence="3">
    <location>
        <begin position="7"/>
        <end position="143"/>
    </location>
</feature>
<dbReference type="EMBL" id="CP157390">
    <property type="protein sequence ID" value="XBM47350.1"/>
    <property type="molecule type" value="Genomic_DNA"/>
</dbReference>
<evidence type="ECO:0000256" key="1">
    <source>
        <dbReference type="ARBA" id="ARBA00022679"/>
    </source>
</evidence>
<evidence type="ECO:0000256" key="2">
    <source>
        <dbReference type="ARBA" id="ARBA00023315"/>
    </source>
</evidence>
<dbReference type="AlphaFoldDB" id="A0AAU7G7G0"/>
<dbReference type="Pfam" id="PF00583">
    <property type="entry name" value="Acetyltransf_1"/>
    <property type="match status" value="1"/>
</dbReference>
<dbReference type="SUPFAM" id="SSF55729">
    <property type="entry name" value="Acyl-CoA N-acyltransferases (Nat)"/>
    <property type="match status" value="1"/>
</dbReference>
<keyword evidence="2" id="KW-0012">Acyltransferase</keyword>
<evidence type="ECO:0000259" key="3">
    <source>
        <dbReference type="PROSITE" id="PS51186"/>
    </source>
</evidence>
<dbReference type="Gene3D" id="3.40.630.30">
    <property type="match status" value="1"/>
</dbReference>